<accession>A0A7L8AH97</accession>
<keyword evidence="3" id="KW-1185">Reference proteome</keyword>
<dbReference type="OrthoDB" id="658938at2"/>
<dbReference type="KEGG" id="phal:H9I45_02750"/>
<dbReference type="EMBL" id="CP061813">
    <property type="protein sequence ID" value="QOD61385.1"/>
    <property type="molecule type" value="Genomic_DNA"/>
</dbReference>
<keyword evidence="1" id="KW-0732">Signal</keyword>
<evidence type="ECO:0000313" key="2">
    <source>
        <dbReference type="EMBL" id="QOD61385.1"/>
    </source>
</evidence>
<name>A0A7L8AH97_9FLAO</name>
<reference evidence="2 3" key="1">
    <citation type="journal article" date="2016" name="Int. J. Syst. Evol. Microbiol.">
        <title>Polaribacter haliotis sp. nov., isolated from the gut of abalone Haliotis discus hannai.</title>
        <authorList>
            <person name="Kim Y.O."/>
            <person name="Park I.S."/>
            <person name="Park S."/>
            <person name="Nam B.H."/>
            <person name="Park J.M."/>
            <person name="Kim D.G."/>
            <person name="Yoon J.H."/>
        </authorList>
    </citation>
    <scope>NUCLEOTIDE SEQUENCE [LARGE SCALE GENOMIC DNA]</scope>
    <source>
        <strain evidence="2 3">KCTC 52418</strain>
    </source>
</reference>
<evidence type="ECO:0000256" key="1">
    <source>
        <dbReference type="SAM" id="SignalP"/>
    </source>
</evidence>
<evidence type="ECO:0000313" key="3">
    <source>
        <dbReference type="Proteomes" id="UP000516764"/>
    </source>
</evidence>
<protein>
    <recommendedName>
        <fullName evidence="4">Peptidase S74 domain-containing protein</fullName>
    </recommendedName>
</protein>
<sequence>MKKFKYILVFIPFVLIANASFAQKTTKENLLEKKEKNLDSIVLNKQHKSKATSSSTTRTVGTVTNIEPAVIMGQNNFLTGNSASSFTENLRSTSNSTDWTFGNINLSDFTGNTDITGVVGGYNVALKDGSGAAQSVYANLLGAKNSGAGTTDFLVGAVIQVNALGSGTVDYARLTSSTLKVDDSNITVNYAQGMHRTLSLQNGTINNAASVLYLDYDVANTINITGDVSYIEAGEDVSLTSLTTGGEKRFIYYKGNLKSDFNGVINVNKSIVDLENATDKVLVTKEFVKNEFTLGKNQSPWNNTNTTNANQNSTDINYLNGNVGIGTNDTQGFKLGVNGNVAALDVKIDTYANWPDFVFGKLYQLPSLKQVEEYIQKNGHLENIPSAEKVKEDGFYLAKMNAKLLQKVEELTLYIINQDKRIKALEEKMVKEKK</sequence>
<feature type="chain" id="PRO_5032268673" description="Peptidase S74 domain-containing protein" evidence="1">
    <location>
        <begin position="23"/>
        <end position="434"/>
    </location>
</feature>
<feature type="signal peptide" evidence="1">
    <location>
        <begin position="1"/>
        <end position="22"/>
    </location>
</feature>
<dbReference type="RefSeq" id="WP_088353467.1">
    <property type="nucleotide sequence ID" value="NZ_CP061813.1"/>
</dbReference>
<organism evidence="2 3">
    <name type="scientific">Polaribacter haliotis</name>
    <dbReference type="NCBI Taxonomy" id="1888915"/>
    <lineage>
        <taxon>Bacteria</taxon>
        <taxon>Pseudomonadati</taxon>
        <taxon>Bacteroidota</taxon>
        <taxon>Flavobacteriia</taxon>
        <taxon>Flavobacteriales</taxon>
        <taxon>Flavobacteriaceae</taxon>
    </lineage>
</organism>
<dbReference type="AlphaFoldDB" id="A0A7L8AH97"/>
<evidence type="ECO:0008006" key="4">
    <source>
        <dbReference type="Google" id="ProtNLM"/>
    </source>
</evidence>
<proteinExistence type="predicted"/>
<gene>
    <name evidence="2" type="ORF">H9I45_02750</name>
</gene>
<dbReference type="Proteomes" id="UP000516764">
    <property type="component" value="Chromosome"/>
</dbReference>